<accession>A0A2H3J1L9</accession>
<keyword evidence="4" id="KW-1185">Reference proteome</keyword>
<dbReference type="EMBL" id="KB467831">
    <property type="protein sequence ID" value="PCH33683.1"/>
    <property type="molecule type" value="Genomic_DNA"/>
</dbReference>
<evidence type="ECO:0000259" key="2">
    <source>
        <dbReference type="Pfam" id="PF07859"/>
    </source>
</evidence>
<dbReference type="InterPro" id="IPR013094">
    <property type="entry name" value="AB_hydrolase_3"/>
</dbReference>
<dbReference type="PANTHER" id="PTHR48081:SF8">
    <property type="entry name" value="ALPHA_BETA HYDROLASE FOLD-3 DOMAIN-CONTAINING PROTEIN-RELATED"/>
    <property type="match status" value="1"/>
</dbReference>
<evidence type="ECO:0000256" key="1">
    <source>
        <dbReference type="ARBA" id="ARBA00022801"/>
    </source>
</evidence>
<name>A0A2H3J1L9_WOLCO</name>
<dbReference type="SUPFAM" id="SSF53474">
    <property type="entry name" value="alpha/beta-Hydrolases"/>
    <property type="match status" value="1"/>
</dbReference>
<dbReference type="OMA" id="LWYPSTM"/>
<organism evidence="3 4">
    <name type="scientific">Wolfiporia cocos (strain MD-104)</name>
    <name type="common">Brown rot fungus</name>
    <dbReference type="NCBI Taxonomy" id="742152"/>
    <lineage>
        <taxon>Eukaryota</taxon>
        <taxon>Fungi</taxon>
        <taxon>Dikarya</taxon>
        <taxon>Basidiomycota</taxon>
        <taxon>Agaricomycotina</taxon>
        <taxon>Agaricomycetes</taxon>
        <taxon>Polyporales</taxon>
        <taxon>Phaeolaceae</taxon>
        <taxon>Wolfiporia</taxon>
    </lineage>
</organism>
<dbReference type="STRING" id="742152.A0A2H3J1L9"/>
<evidence type="ECO:0000313" key="3">
    <source>
        <dbReference type="EMBL" id="PCH33683.1"/>
    </source>
</evidence>
<gene>
    <name evidence="3" type="ORF">WOLCODRAFT_86933</name>
</gene>
<dbReference type="AlphaFoldDB" id="A0A2H3J1L9"/>
<dbReference type="GO" id="GO:0016787">
    <property type="term" value="F:hydrolase activity"/>
    <property type="evidence" value="ECO:0007669"/>
    <property type="project" value="UniProtKB-KW"/>
</dbReference>
<protein>
    <submittedName>
        <fullName evidence="3">Lipase/ esterase</fullName>
    </submittedName>
</protein>
<dbReference type="OrthoDB" id="408631at2759"/>
<feature type="domain" description="Alpha/beta hydrolase fold-3" evidence="2">
    <location>
        <begin position="92"/>
        <end position="305"/>
    </location>
</feature>
<dbReference type="PANTHER" id="PTHR48081">
    <property type="entry name" value="AB HYDROLASE SUPERFAMILY PROTEIN C4A8.06C"/>
    <property type="match status" value="1"/>
</dbReference>
<reference evidence="3 4" key="1">
    <citation type="journal article" date="2012" name="Science">
        <title>The Paleozoic origin of enzymatic lignin decomposition reconstructed from 31 fungal genomes.</title>
        <authorList>
            <person name="Floudas D."/>
            <person name="Binder M."/>
            <person name="Riley R."/>
            <person name="Barry K."/>
            <person name="Blanchette R.A."/>
            <person name="Henrissat B."/>
            <person name="Martinez A.T."/>
            <person name="Otillar R."/>
            <person name="Spatafora J.W."/>
            <person name="Yadav J.S."/>
            <person name="Aerts A."/>
            <person name="Benoit I."/>
            <person name="Boyd A."/>
            <person name="Carlson A."/>
            <person name="Copeland A."/>
            <person name="Coutinho P.M."/>
            <person name="de Vries R.P."/>
            <person name="Ferreira P."/>
            <person name="Findley K."/>
            <person name="Foster B."/>
            <person name="Gaskell J."/>
            <person name="Glotzer D."/>
            <person name="Gorecki P."/>
            <person name="Heitman J."/>
            <person name="Hesse C."/>
            <person name="Hori C."/>
            <person name="Igarashi K."/>
            <person name="Jurgens J.A."/>
            <person name="Kallen N."/>
            <person name="Kersten P."/>
            <person name="Kohler A."/>
            <person name="Kuees U."/>
            <person name="Kumar T.K.A."/>
            <person name="Kuo A."/>
            <person name="LaButti K."/>
            <person name="Larrondo L.F."/>
            <person name="Lindquist E."/>
            <person name="Ling A."/>
            <person name="Lombard V."/>
            <person name="Lucas S."/>
            <person name="Lundell T."/>
            <person name="Martin R."/>
            <person name="McLaughlin D.J."/>
            <person name="Morgenstern I."/>
            <person name="Morin E."/>
            <person name="Murat C."/>
            <person name="Nagy L.G."/>
            <person name="Nolan M."/>
            <person name="Ohm R.A."/>
            <person name="Patyshakuliyeva A."/>
            <person name="Rokas A."/>
            <person name="Ruiz-Duenas F.J."/>
            <person name="Sabat G."/>
            <person name="Salamov A."/>
            <person name="Samejima M."/>
            <person name="Schmutz J."/>
            <person name="Slot J.C."/>
            <person name="St John F."/>
            <person name="Stenlid J."/>
            <person name="Sun H."/>
            <person name="Sun S."/>
            <person name="Syed K."/>
            <person name="Tsang A."/>
            <person name="Wiebenga A."/>
            <person name="Young D."/>
            <person name="Pisabarro A."/>
            <person name="Eastwood D.C."/>
            <person name="Martin F."/>
            <person name="Cullen D."/>
            <person name="Grigoriev I.V."/>
            <person name="Hibbett D.S."/>
        </authorList>
    </citation>
    <scope>NUCLEOTIDE SEQUENCE [LARGE SCALE GENOMIC DNA]</scope>
    <source>
        <strain evidence="3 4">MD-104</strain>
    </source>
</reference>
<evidence type="ECO:0000313" key="4">
    <source>
        <dbReference type="Proteomes" id="UP000218811"/>
    </source>
</evidence>
<dbReference type="Proteomes" id="UP000218811">
    <property type="component" value="Unassembled WGS sequence"/>
</dbReference>
<proteinExistence type="predicted"/>
<dbReference type="InterPro" id="IPR029058">
    <property type="entry name" value="AB_hydrolase_fold"/>
</dbReference>
<dbReference type="Pfam" id="PF07859">
    <property type="entry name" value="Abhydrolase_3"/>
    <property type="match status" value="1"/>
</dbReference>
<keyword evidence="1" id="KW-0378">Hydrolase</keyword>
<dbReference type="InterPro" id="IPR050300">
    <property type="entry name" value="GDXG_lipolytic_enzyme"/>
</dbReference>
<sequence length="327" mass="35265">MTSQERVVHQPIHPDVLGRLDPEYVAFHNANTAYAVPVQLLPWNPAVRQGPPVPGGAEPLKVGAIKDISLSKCAARVYTPEGTAPDAGWPVLLSFHGGGWTLGGINTETSWCTNACQRARCVVVSVDYRLAPENPYPAAVEDAVEALHWVYQNGKSELNVDITKYAVGGSSSGGNLAAVVALKAALAEPPIPLVLQQLFVPVVDNTATTSGDPYKSWAENINTPALTPGRMLWFRDNYLPNQEDRTKWDSSPIFAPNEAFKRAAKAYIAVMDIDILRDEGVAYGEKLRNAGVEVEIKSYKGVPHPALAMDATNPAMQGTAGWEADCH</sequence>
<dbReference type="Gene3D" id="3.40.50.1820">
    <property type="entry name" value="alpha/beta hydrolase"/>
    <property type="match status" value="1"/>
</dbReference>